<proteinExistence type="predicted"/>
<organism evidence="1 2">
    <name type="scientific">Ancylostoma ceylanicum</name>
    <dbReference type="NCBI Taxonomy" id="53326"/>
    <lineage>
        <taxon>Eukaryota</taxon>
        <taxon>Metazoa</taxon>
        <taxon>Ecdysozoa</taxon>
        <taxon>Nematoda</taxon>
        <taxon>Chromadorea</taxon>
        <taxon>Rhabditida</taxon>
        <taxon>Rhabditina</taxon>
        <taxon>Rhabditomorpha</taxon>
        <taxon>Strongyloidea</taxon>
        <taxon>Ancylostomatidae</taxon>
        <taxon>Ancylostomatinae</taxon>
        <taxon>Ancylostoma</taxon>
    </lineage>
</organism>
<sequence length="138" mass="15641">MRFTPTFGWQIGNITAAQLRQPRIQARGGCDTCTALVLIDHHYMAFQKRAGVGVFLRGKYNGEFDKLCARSILIEHARFVEFTFVLSMGKYTNIDFSESLVYSQGLREKNNSQEMLLTVNVYGTQLSVDGPCLPRRVL</sequence>
<accession>A0A016USI7</accession>
<evidence type="ECO:0000313" key="1">
    <source>
        <dbReference type="EMBL" id="EYC17896.1"/>
    </source>
</evidence>
<dbReference type="EMBL" id="JARK01001365">
    <property type="protein sequence ID" value="EYC17896.1"/>
    <property type="molecule type" value="Genomic_DNA"/>
</dbReference>
<reference evidence="2" key="1">
    <citation type="journal article" date="2015" name="Nat. Genet.">
        <title>The genome and transcriptome of the zoonotic hookworm Ancylostoma ceylanicum identify infection-specific gene families.</title>
        <authorList>
            <person name="Schwarz E.M."/>
            <person name="Hu Y."/>
            <person name="Antoshechkin I."/>
            <person name="Miller M.M."/>
            <person name="Sternberg P.W."/>
            <person name="Aroian R.V."/>
        </authorList>
    </citation>
    <scope>NUCLEOTIDE SEQUENCE</scope>
    <source>
        <strain evidence="2">HY135</strain>
    </source>
</reference>
<dbReference type="Proteomes" id="UP000024635">
    <property type="component" value="Unassembled WGS sequence"/>
</dbReference>
<evidence type="ECO:0000313" key="2">
    <source>
        <dbReference type="Proteomes" id="UP000024635"/>
    </source>
</evidence>
<keyword evidence="2" id="KW-1185">Reference proteome</keyword>
<protein>
    <submittedName>
        <fullName evidence="1">Uncharacterized protein</fullName>
    </submittedName>
</protein>
<comment type="caution">
    <text evidence="1">The sequence shown here is derived from an EMBL/GenBank/DDBJ whole genome shotgun (WGS) entry which is preliminary data.</text>
</comment>
<name>A0A016USI7_9BILA</name>
<dbReference type="AlphaFoldDB" id="A0A016USI7"/>
<gene>
    <name evidence="1" type="primary">Acey_s0029.g1945</name>
    <name evidence="1" type="ORF">Y032_0029g1945</name>
</gene>